<evidence type="ECO:0000313" key="9">
    <source>
        <dbReference type="Proteomes" id="UP000033451"/>
    </source>
</evidence>
<proteinExistence type="predicted"/>
<evidence type="ECO:0000313" key="8">
    <source>
        <dbReference type="EMBL" id="KJL35044.1"/>
    </source>
</evidence>
<name>A0A0F0LTW1_9MICO</name>
<protein>
    <submittedName>
        <fullName evidence="6">TetR/AcrR family transcriptional regulator</fullName>
    </submittedName>
    <submittedName>
        <fullName evidence="7">Tetracycline repressor protein class E</fullName>
    </submittedName>
</protein>
<dbReference type="Gene3D" id="1.10.357.10">
    <property type="entry name" value="Tetracycline Repressor, domain 2"/>
    <property type="match status" value="1"/>
</dbReference>
<dbReference type="AlphaFoldDB" id="A0A0F0LTW1"/>
<evidence type="ECO:0000256" key="4">
    <source>
        <dbReference type="PROSITE-ProRule" id="PRU00335"/>
    </source>
</evidence>
<comment type="caution">
    <text evidence="7">The sequence shown here is derived from an EMBL/GenBank/DDBJ whole genome shotgun (WGS) entry which is preliminary data.</text>
</comment>
<dbReference type="PROSITE" id="PS50977">
    <property type="entry name" value="HTH_TETR_2"/>
    <property type="match status" value="1"/>
</dbReference>
<dbReference type="GO" id="GO:0000976">
    <property type="term" value="F:transcription cis-regulatory region binding"/>
    <property type="evidence" value="ECO:0007669"/>
    <property type="project" value="TreeGrafter"/>
</dbReference>
<gene>
    <name evidence="7" type="primary">tetR_2</name>
    <name evidence="8" type="synonym">tetR_3</name>
    <name evidence="6" type="ORF">DCP95_04250</name>
    <name evidence="7" type="ORF">RR49_02761</name>
    <name evidence="8" type="ORF">RR49_02940</name>
</gene>
<dbReference type="EMBL" id="JYIY01000080">
    <property type="protein sequence ID" value="KJL35044.1"/>
    <property type="molecule type" value="Genomic_DNA"/>
</dbReference>
<dbReference type="PATRIC" id="fig|400772.4.peg.2778"/>
<dbReference type="Pfam" id="PF02909">
    <property type="entry name" value="TetR_C_1"/>
    <property type="match status" value="1"/>
</dbReference>
<dbReference type="InterPro" id="IPR009057">
    <property type="entry name" value="Homeodomain-like_sf"/>
</dbReference>
<dbReference type="EMBL" id="DMNG01000071">
    <property type="protein sequence ID" value="HAN23767.1"/>
    <property type="molecule type" value="Genomic_DNA"/>
</dbReference>
<dbReference type="InterPro" id="IPR036271">
    <property type="entry name" value="Tet_transcr_reg_TetR-rel_C_sf"/>
</dbReference>
<evidence type="ECO:0000256" key="2">
    <source>
        <dbReference type="ARBA" id="ARBA00023125"/>
    </source>
</evidence>
<dbReference type="Gene3D" id="1.10.10.60">
    <property type="entry name" value="Homeodomain-like"/>
    <property type="match status" value="1"/>
</dbReference>
<evidence type="ECO:0000313" key="6">
    <source>
        <dbReference type="EMBL" id="HAN23767.1"/>
    </source>
</evidence>
<dbReference type="OrthoDB" id="329481at2"/>
<dbReference type="InterPro" id="IPR001647">
    <property type="entry name" value="HTH_TetR"/>
</dbReference>
<dbReference type="Pfam" id="PF00440">
    <property type="entry name" value="TetR_N"/>
    <property type="match status" value="1"/>
</dbReference>
<dbReference type="InterPro" id="IPR004111">
    <property type="entry name" value="Repressor_TetR_C"/>
</dbReference>
<keyword evidence="3" id="KW-0804">Transcription</keyword>
<dbReference type="PANTHER" id="PTHR30055">
    <property type="entry name" value="HTH-TYPE TRANSCRIPTIONAL REGULATOR RUTR"/>
    <property type="match status" value="1"/>
</dbReference>
<dbReference type="InterPro" id="IPR050109">
    <property type="entry name" value="HTH-type_TetR-like_transc_reg"/>
</dbReference>
<evidence type="ECO:0000313" key="7">
    <source>
        <dbReference type="EMBL" id="KJL34871.1"/>
    </source>
</evidence>
<dbReference type="GO" id="GO:0045892">
    <property type="term" value="P:negative regulation of DNA-templated transcription"/>
    <property type="evidence" value="ECO:0007669"/>
    <property type="project" value="InterPro"/>
</dbReference>
<dbReference type="Proteomes" id="UP000033451">
    <property type="component" value="Unassembled WGS sequence"/>
</dbReference>
<dbReference type="Proteomes" id="UP000257479">
    <property type="component" value="Unassembled WGS sequence"/>
</dbReference>
<evidence type="ECO:0000256" key="1">
    <source>
        <dbReference type="ARBA" id="ARBA00023015"/>
    </source>
</evidence>
<feature type="domain" description="HTH tetR-type" evidence="5">
    <location>
        <begin position="20"/>
        <end position="80"/>
    </location>
</feature>
<dbReference type="STRING" id="400772.RR49_02761"/>
<dbReference type="SUPFAM" id="SSF48498">
    <property type="entry name" value="Tetracyclin repressor-like, C-terminal domain"/>
    <property type="match status" value="1"/>
</dbReference>
<organism evidence="7 9">
    <name type="scientific">Microbacterium ginsengisoli</name>
    <dbReference type="NCBI Taxonomy" id="400772"/>
    <lineage>
        <taxon>Bacteria</taxon>
        <taxon>Bacillati</taxon>
        <taxon>Actinomycetota</taxon>
        <taxon>Actinomycetes</taxon>
        <taxon>Micrococcales</taxon>
        <taxon>Microbacteriaceae</taxon>
        <taxon>Microbacterium</taxon>
    </lineage>
</organism>
<dbReference type="GO" id="GO:0003700">
    <property type="term" value="F:DNA-binding transcription factor activity"/>
    <property type="evidence" value="ECO:0007669"/>
    <property type="project" value="TreeGrafter"/>
</dbReference>
<feature type="DNA-binding region" description="H-T-H motif" evidence="4">
    <location>
        <begin position="43"/>
        <end position="62"/>
    </location>
</feature>
<evidence type="ECO:0000256" key="3">
    <source>
        <dbReference type="ARBA" id="ARBA00023163"/>
    </source>
</evidence>
<sequence>MSGPVAARGDDAVESPRRAALTLDRILATAIALADETGYDALSMRPLAERLDVVPMALYKHVRNRDELVDRMVDAVLASISPDVEPGTHWKAAARRRVLAARGVMLRHPWMWRAIETRTSPSPVVLDQQEAMIRTLREGGLSVALVHHAMHALGSRLWGFTQEVYASAPPPTDPQALAAAAAMLAQRWPYVLESAASVMHDSDSIVGPGCDDETEFEFALDLILDGIERLHETGWSPSR</sequence>
<keyword evidence="2 4" id="KW-0238">DNA-binding</keyword>
<accession>A0A0F0LTW1</accession>
<reference evidence="6 10" key="2">
    <citation type="journal article" date="2018" name="Nat. Biotechnol.">
        <title>A standardized bacterial taxonomy based on genome phylogeny substantially revises the tree of life.</title>
        <authorList>
            <person name="Parks D.H."/>
            <person name="Chuvochina M."/>
            <person name="Waite D.W."/>
            <person name="Rinke C."/>
            <person name="Skarshewski A."/>
            <person name="Chaumeil P.A."/>
            <person name="Hugenholtz P."/>
        </authorList>
    </citation>
    <scope>NUCLEOTIDE SEQUENCE [LARGE SCALE GENOMIC DNA]</scope>
    <source>
        <strain evidence="6">UBA9152</strain>
    </source>
</reference>
<dbReference type="RefSeq" id="WP_045248651.1">
    <property type="nucleotide sequence ID" value="NZ_JYIY01000080.1"/>
</dbReference>
<keyword evidence="1" id="KW-0805">Transcription regulation</keyword>
<keyword evidence="9" id="KW-1185">Reference proteome</keyword>
<reference evidence="7 9" key="1">
    <citation type="submission" date="2015-02" db="EMBL/GenBank/DDBJ databases">
        <title>Draft genome sequences of ten Microbacterium spp. with emphasis on heavy metal contaminated environments.</title>
        <authorList>
            <person name="Corretto E."/>
        </authorList>
    </citation>
    <scope>NUCLEOTIDE SEQUENCE [LARGE SCALE GENOMIC DNA]</scope>
    <source>
        <strain evidence="7 9">DSM 18659</strain>
    </source>
</reference>
<dbReference type="SUPFAM" id="SSF46689">
    <property type="entry name" value="Homeodomain-like"/>
    <property type="match status" value="1"/>
</dbReference>
<evidence type="ECO:0000259" key="5">
    <source>
        <dbReference type="PROSITE" id="PS50977"/>
    </source>
</evidence>
<evidence type="ECO:0000313" key="10">
    <source>
        <dbReference type="Proteomes" id="UP000257479"/>
    </source>
</evidence>
<dbReference type="PANTHER" id="PTHR30055:SF151">
    <property type="entry name" value="TRANSCRIPTIONAL REGULATORY PROTEIN"/>
    <property type="match status" value="1"/>
</dbReference>
<dbReference type="EMBL" id="JYIY01000080">
    <property type="protein sequence ID" value="KJL34871.1"/>
    <property type="molecule type" value="Genomic_DNA"/>
</dbReference>